<gene>
    <name evidence="2" type="ORF">GCM10011529_22450</name>
</gene>
<comment type="caution">
    <text evidence="2">The sequence shown here is derived from an EMBL/GenBank/DDBJ whole genome shotgun (WGS) entry which is preliminary data.</text>
</comment>
<proteinExistence type="predicted"/>
<accession>A0A916ZW44</accession>
<evidence type="ECO:0000313" key="2">
    <source>
        <dbReference type="EMBL" id="GGE15565.1"/>
    </source>
</evidence>
<keyword evidence="3" id="KW-1185">Reference proteome</keyword>
<name>A0A916ZW44_9SPHN</name>
<reference evidence="2" key="1">
    <citation type="journal article" date="2014" name="Int. J. Syst. Evol. Microbiol.">
        <title>Complete genome sequence of Corynebacterium casei LMG S-19264T (=DSM 44701T), isolated from a smear-ripened cheese.</title>
        <authorList>
            <consortium name="US DOE Joint Genome Institute (JGI-PGF)"/>
            <person name="Walter F."/>
            <person name="Albersmeier A."/>
            <person name="Kalinowski J."/>
            <person name="Ruckert C."/>
        </authorList>
    </citation>
    <scope>NUCLEOTIDE SEQUENCE</scope>
    <source>
        <strain evidence="2">CGMCC 1.15519</strain>
    </source>
</reference>
<dbReference type="EMBL" id="BMJM01000007">
    <property type="protein sequence ID" value="GGE15565.1"/>
    <property type="molecule type" value="Genomic_DNA"/>
</dbReference>
<reference evidence="2" key="2">
    <citation type="submission" date="2020-09" db="EMBL/GenBank/DDBJ databases">
        <authorList>
            <person name="Sun Q."/>
            <person name="Zhou Y."/>
        </authorList>
    </citation>
    <scope>NUCLEOTIDE SEQUENCE</scope>
    <source>
        <strain evidence="2">CGMCC 1.15519</strain>
    </source>
</reference>
<evidence type="ECO:0000256" key="1">
    <source>
        <dbReference type="SAM" id="MobiDB-lite"/>
    </source>
</evidence>
<organism evidence="2 3">
    <name type="scientific">Sandarakinorhabdus glacialis</name>
    <dbReference type="NCBI Taxonomy" id="1614636"/>
    <lineage>
        <taxon>Bacteria</taxon>
        <taxon>Pseudomonadati</taxon>
        <taxon>Pseudomonadota</taxon>
        <taxon>Alphaproteobacteria</taxon>
        <taxon>Sphingomonadales</taxon>
        <taxon>Sphingosinicellaceae</taxon>
        <taxon>Sandarakinorhabdus</taxon>
    </lineage>
</organism>
<protein>
    <submittedName>
        <fullName evidence="2">Uncharacterized protein</fullName>
    </submittedName>
</protein>
<dbReference type="Proteomes" id="UP000635071">
    <property type="component" value="Unassembled WGS sequence"/>
</dbReference>
<feature type="region of interest" description="Disordered" evidence="1">
    <location>
        <begin position="1"/>
        <end position="60"/>
    </location>
</feature>
<evidence type="ECO:0000313" key="3">
    <source>
        <dbReference type="Proteomes" id="UP000635071"/>
    </source>
</evidence>
<dbReference type="AlphaFoldDB" id="A0A916ZW44"/>
<sequence length="73" mass="7648">MAIAALGNRYEPYAGRDQRHDIAADKPVMDDDIGQGEGARGANGQQVGSAGAGADEDDPARIYVRIHDGDLVP</sequence>
<feature type="compositionally biased region" description="Basic and acidic residues" evidence="1">
    <location>
        <begin position="14"/>
        <end position="29"/>
    </location>
</feature>